<protein>
    <recommendedName>
        <fullName evidence="5">Thiamine diphosphokinase</fullName>
        <ecNumber evidence="5">2.7.6.2</ecNumber>
    </recommendedName>
</protein>
<dbReference type="Pfam" id="PF04265">
    <property type="entry name" value="TPK_B1_binding"/>
    <property type="match status" value="1"/>
</dbReference>
<evidence type="ECO:0000256" key="2">
    <source>
        <dbReference type="ARBA" id="ARBA00022741"/>
    </source>
</evidence>
<dbReference type="InterPro" id="IPR007371">
    <property type="entry name" value="TPK_catalytic"/>
</dbReference>
<gene>
    <name evidence="7" type="ORF">GCM10023338_07350</name>
</gene>
<dbReference type="SUPFAM" id="SSF63862">
    <property type="entry name" value="Thiamin pyrophosphokinase, substrate-binding domain"/>
    <property type="match status" value="1"/>
</dbReference>
<keyword evidence="1" id="KW-0808">Transferase</keyword>
<evidence type="ECO:0000313" key="7">
    <source>
        <dbReference type="EMBL" id="GAA5096679.1"/>
    </source>
</evidence>
<dbReference type="InterPro" id="IPR036759">
    <property type="entry name" value="TPK_catalytic_sf"/>
</dbReference>
<dbReference type="SMART" id="SM00983">
    <property type="entry name" value="TPK_B1_binding"/>
    <property type="match status" value="1"/>
</dbReference>
<accession>A0ABP9MIG5</accession>
<dbReference type="RefSeq" id="WP_077924841.1">
    <property type="nucleotide sequence ID" value="NZ_BAABKE010000002.1"/>
</dbReference>
<evidence type="ECO:0000256" key="4">
    <source>
        <dbReference type="ARBA" id="ARBA00022840"/>
    </source>
</evidence>
<dbReference type="InterPro" id="IPR036371">
    <property type="entry name" value="TPK_B1-bd_sf"/>
</dbReference>
<dbReference type="Pfam" id="PF04263">
    <property type="entry name" value="TPK_catalytic"/>
    <property type="match status" value="1"/>
</dbReference>
<name>A0ABP9MIG5_9GAMM</name>
<dbReference type="InterPro" id="IPR007373">
    <property type="entry name" value="Thiamin_PyroPKinase_B1-bd"/>
</dbReference>
<keyword evidence="2" id="KW-0547">Nucleotide-binding</keyword>
<evidence type="ECO:0000256" key="1">
    <source>
        <dbReference type="ARBA" id="ARBA00022679"/>
    </source>
</evidence>
<evidence type="ECO:0000259" key="6">
    <source>
        <dbReference type="SMART" id="SM00983"/>
    </source>
</evidence>
<comment type="caution">
    <text evidence="7">The sequence shown here is derived from an EMBL/GenBank/DDBJ whole genome shotgun (WGS) entry which is preliminary data.</text>
</comment>
<dbReference type="PANTHER" id="PTHR41299:SF1">
    <property type="entry name" value="THIAMINE PYROPHOSPHOKINASE"/>
    <property type="match status" value="1"/>
</dbReference>
<proteinExistence type="predicted"/>
<reference evidence="8" key="1">
    <citation type="journal article" date="2019" name="Int. J. Syst. Evol. Microbiol.">
        <title>The Global Catalogue of Microorganisms (GCM) 10K type strain sequencing project: providing services to taxonomists for standard genome sequencing and annotation.</title>
        <authorList>
            <consortium name="The Broad Institute Genomics Platform"/>
            <consortium name="The Broad Institute Genome Sequencing Center for Infectious Disease"/>
            <person name="Wu L."/>
            <person name="Ma J."/>
        </authorList>
    </citation>
    <scope>NUCLEOTIDE SEQUENCE [LARGE SCALE GENOMIC DNA]</scope>
    <source>
        <strain evidence="8">JCM 18424</strain>
    </source>
</reference>
<evidence type="ECO:0000313" key="8">
    <source>
        <dbReference type="Proteomes" id="UP001500631"/>
    </source>
</evidence>
<dbReference type="InterPro" id="IPR006282">
    <property type="entry name" value="Thi_PPkinase"/>
</dbReference>
<evidence type="ECO:0000256" key="3">
    <source>
        <dbReference type="ARBA" id="ARBA00022777"/>
    </source>
</evidence>
<keyword evidence="3" id="KW-0418">Kinase</keyword>
<dbReference type="PANTHER" id="PTHR41299">
    <property type="entry name" value="THIAMINE PYROPHOSPHOKINASE"/>
    <property type="match status" value="1"/>
</dbReference>
<dbReference type="CDD" id="cd07995">
    <property type="entry name" value="TPK"/>
    <property type="match status" value="1"/>
</dbReference>
<sequence length="208" mass="23595">MFDRLILLLPGTIDYTKFKNFFQKNDYIIAVDGGIEHSSLLNIEPHLWVGDFDSCQENSQTIFAHIPTEVFPTDKDLLDTEIALNKAVSLNISDCVMIGGTGGRLDHQLSLFMILLNHPDLQIFHTDGLTELYSLNHKIQRILEAKSFKHVSIIPITTLENVSISNVKWPLHNVILKPGKGFSISNEPTERFIHYSQEQGLGWIVMTH</sequence>
<dbReference type="Gene3D" id="3.40.50.10240">
    <property type="entry name" value="Thiamin pyrophosphokinase, catalytic domain"/>
    <property type="match status" value="1"/>
</dbReference>
<dbReference type="SUPFAM" id="SSF63999">
    <property type="entry name" value="Thiamin pyrophosphokinase, catalytic domain"/>
    <property type="match status" value="1"/>
</dbReference>
<dbReference type="NCBIfam" id="TIGR01378">
    <property type="entry name" value="thi_PPkinase"/>
    <property type="match status" value="1"/>
</dbReference>
<keyword evidence="8" id="KW-1185">Reference proteome</keyword>
<dbReference type="EC" id="2.7.6.2" evidence="5"/>
<feature type="domain" description="Thiamin pyrophosphokinase thiamin-binding" evidence="6">
    <location>
        <begin position="128"/>
        <end position="201"/>
    </location>
</feature>
<dbReference type="EMBL" id="BAABKE010000002">
    <property type="protein sequence ID" value="GAA5096679.1"/>
    <property type="molecule type" value="Genomic_DNA"/>
</dbReference>
<dbReference type="Proteomes" id="UP001500631">
    <property type="component" value="Unassembled WGS sequence"/>
</dbReference>
<keyword evidence="4" id="KW-0067">ATP-binding</keyword>
<dbReference type="InterPro" id="IPR053149">
    <property type="entry name" value="TPK"/>
</dbReference>
<organism evidence="7 8">
    <name type="scientific">Wohlfahrtiimonas larvae</name>
    <dbReference type="NCBI Taxonomy" id="1157986"/>
    <lineage>
        <taxon>Bacteria</taxon>
        <taxon>Pseudomonadati</taxon>
        <taxon>Pseudomonadota</taxon>
        <taxon>Gammaproteobacteria</taxon>
        <taxon>Cardiobacteriales</taxon>
        <taxon>Ignatzschineriaceae</taxon>
        <taxon>Wohlfahrtiimonas</taxon>
    </lineage>
</organism>
<evidence type="ECO:0000256" key="5">
    <source>
        <dbReference type="NCBIfam" id="TIGR01378"/>
    </source>
</evidence>